<dbReference type="InterPro" id="IPR005000">
    <property type="entry name" value="Aldolase/citrate-lyase_domain"/>
</dbReference>
<reference evidence="5 6" key="1">
    <citation type="submission" date="2024-03" db="EMBL/GenBank/DDBJ databases">
        <title>Community enrichment and isolation of bacterial strains for fucoidan degradation.</title>
        <authorList>
            <person name="Sichert A."/>
        </authorList>
    </citation>
    <scope>NUCLEOTIDE SEQUENCE [LARGE SCALE GENOMIC DNA]</scope>
    <source>
        <strain evidence="5 6">AS12</strain>
    </source>
</reference>
<dbReference type="InterPro" id="IPR040442">
    <property type="entry name" value="Pyrv_kinase-like_dom_sf"/>
</dbReference>
<dbReference type="Gene3D" id="3.20.20.60">
    <property type="entry name" value="Phosphoenolpyruvate-binding domains"/>
    <property type="match status" value="1"/>
</dbReference>
<name>A0ABU9SRL0_9ALTE</name>
<dbReference type="Proteomes" id="UP001461163">
    <property type="component" value="Unassembled WGS sequence"/>
</dbReference>
<accession>A0ABU9SRL0</accession>
<comment type="caution">
    <text evidence="5">The sequence shown here is derived from an EMBL/GenBank/DDBJ whole genome shotgun (WGS) entry which is preliminary data.</text>
</comment>
<evidence type="ECO:0000256" key="1">
    <source>
        <dbReference type="ARBA" id="ARBA00001946"/>
    </source>
</evidence>
<dbReference type="PANTHER" id="PTHR32308">
    <property type="entry name" value="LYASE BETA SUBUNIT, PUTATIVE (AFU_ORTHOLOGUE AFUA_4G13030)-RELATED"/>
    <property type="match status" value="1"/>
</dbReference>
<dbReference type="PIRSF" id="PIRSF015582">
    <property type="entry name" value="Cit_lyase_B"/>
    <property type="match status" value="1"/>
</dbReference>
<evidence type="ECO:0000256" key="2">
    <source>
        <dbReference type="ARBA" id="ARBA00022723"/>
    </source>
</evidence>
<gene>
    <name evidence="5" type="ORF">WNY77_03800</name>
</gene>
<dbReference type="InterPro" id="IPR011206">
    <property type="entry name" value="Citrate_lyase_beta/mcl1/mcl2"/>
</dbReference>
<dbReference type="RefSeq" id="WP_342880942.1">
    <property type="nucleotide sequence ID" value="NZ_JBBMQS010000002.1"/>
</dbReference>
<keyword evidence="5" id="KW-0456">Lyase</keyword>
<dbReference type="InterPro" id="IPR015813">
    <property type="entry name" value="Pyrv/PenolPyrv_kinase-like_dom"/>
</dbReference>
<keyword evidence="2" id="KW-0479">Metal-binding</keyword>
<organism evidence="5 6">
    <name type="scientific">Paraglaciecola mesophila</name>
    <dbReference type="NCBI Taxonomy" id="197222"/>
    <lineage>
        <taxon>Bacteria</taxon>
        <taxon>Pseudomonadati</taxon>
        <taxon>Pseudomonadota</taxon>
        <taxon>Gammaproteobacteria</taxon>
        <taxon>Alteromonadales</taxon>
        <taxon>Alteromonadaceae</taxon>
        <taxon>Paraglaciecola</taxon>
    </lineage>
</organism>
<dbReference type="EMBL" id="JBBMQS010000002">
    <property type="protein sequence ID" value="MEM5496516.1"/>
    <property type="molecule type" value="Genomic_DNA"/>
</dbReference>
<feature type="domain" description="HpcH/HpaI aldolase/citrate lyase" evidence="4">
    <location>
        <begin position="6"/>
        <end position="212"/>
    </location>
</feature>
<protein>
    <submittedName>
        <fullName evidence="5">CoA ester lyase</fullName>
    </submittedName>
</protein>
<evidence type="ECO:0000313" key="6">
    <source>
        <dbReference type="Proteomes" id="UP001461163"/>
    </source>
</evidence>
<dbReference type="Pfam" id="PF03328">
    <property type="entry name" value="HpcH_HpaI"/>
    <property type="match status" value="1"/>
</dbReference>
<evidence type="ECO:0000313" key="5">
    <source>
        <dbReference type="EMBL" id="MEM5496516.1"/>
    </source>
</evidence>
<dbReference type="GO" id="GO:0016829">
    <property type="term" value="F:lyase activity"/>
    <property type="evidence" value="ECO:0007669"/>
    <property type="project" value="UniProtKB-KW"/>
</dbReference>
<evidence type="ECO:0000256" key="3">
    <source>
        <dbReference type="ARBA" id="ARBA00022842"/>
    </source>
</evidence>
<keyword evidence="3" id="KW-0460">Magnesium</keyword>
<keyword evidence="6" id="KW-1185">Reference proteome</keyword>
<proteinExistence type="predicted"/>
<evidence type="ECO:0000259" key="4">
    <source>
        <dbReference type="Pfam" id="PF03328"/>
    </source>
</evidence>
<dbReference type="PANTHER" id="PTHR32308:SF0">
    <property type="entry name" value="HPCH_HPAI ALDOLASE_CITRATE LYASE DOMAIN-CONTAINING PROTEIN"/>
    <property type="match status" value="1"/>
</dbReference>
<comment type="cofactor">
    <cofactor evidence="1">
        <name>Mg(2+)</name>
        <dbReference type="ChEBI" id="CHEBI:18420"/>
    </cofactor>
</comment>
<sequence>MSSILRSLLFVPGSRPERFEKALGAGADLVCIDLEDAVLPDDKDSARDAVLACVQKTPTLCVRINPVGTQTGEKDLKAFANAPIAPDVVMLAKCESAEDVQQAQRVIGKGNTRFIPLIETLEGLENAYQIASASEQVEHIMFGGADMAAELRCEFSYQPLLFVRSQLVIAAAKANVGLIDVPYVDIKNEAALMDETNQVKALGFSGKAAIHPCQINVIHQAFMPSAEQVAYAQQVMAAVDGPDAGVVVVNNKMVDRPIILACQRTLALVKNASSNR</sequence>
<dbReference type="SUPFAM" id="SSF51621">
    <property type="entry name" value="Phosphoenolpyruvate/pyruvate domain"/>
    <property type="match status" value="1"/>
</dbReference>